<reference evidence="7 8" key="1">
    <citation type="submission" date="2009-03" db="EMBL/GenBank/DDBJ databases">
        <authorList>
            <person name="Warren W."/>
            <person name="Ye L."/>
            <person name="Minx P."/>
            <person name="Worley K."/>
            <person name="Gibbs R."/>
            <person name="Wilson R.K."/>
        </authorList>
    </citation>
    <scope>NUCLEOTIDE SEQUENCE [LARGE SCALE GENOMIC DNA]</scope>
</reference>
<keyword evidence="8" id="KW-1185">Reference proteome</keyword>
<evidence type="ECO:0000256" key="2">
    <source>
        <dbReference type="ARBA" id="ARBA00006824"/>
    </source>
</evidence>
<keyword evidence="5 6" id="KW-0472">Membrane</keyword>
<protein>
    <submittedName>
        <fullName evidence="7">Peroxisomal membrane protein 2</fullName>
    </submittedName>
</protein>
<evidence type="ECO:0000256" key="6">
    <source>
        <dbReference type="RuleBase" id="RU363053"/>
    </source>
</evidence>
<name>A0A8I3VYS7_CALJA</name>
<evidence type="ECO:0000256" key="4">
    <source>
        <dbReference type="ARBA" id="ARBA00022989"/>
    </source>
</evidence>
<dbReference type="Proteomes" id="UP000008225">
    <property type="component" value="Chromosome 9"/>
</dbReference>
<proteinExistence type="inferred from homology"/>
<gene>
    <name evidence="7" type="primary">PXMP2</name>
</gene>
<evidence type="ECO:0000256" key="5">
    <source>
        <dbReference type="ARBA" id="ARBA00023136"/>
    </source>
</evidence>
<evidence type="ECO:0000313" key="7">
    <source>
        <dbReference type="Ensembl" id="ENSCJAP00000079372.1"/>
    </source>
</evidence>
<reference evidence="7" key="3">
    <citation type="submission" date="2025-09" db="UniProtKB">
        <authorList>
            <consortium name="Ensembl"/>
        </authorList>
    </citation>
    <scope>IDENTIFICATION</scope>
</reference>
<sequence>MLTLISPPTPVLACVCVSPPSPSFDTGTIHCSRFNKDSCPPIYCMASERPCSFTCGKGTPSCWSLVFSDDLPLHSGILSALGNFLAQMMEKKRKKENSRSLDVSGPLRYAVYGFFFTGPLSHFFYLFMEHWIPPEVPLAGLKRLLLDRLIFAPAFLMLFFLIMNFLEGKDASAFATKMRGGFWPALKMNWKVWTPVQFINVNYVPLQFSSRLGFTCVYTPQMPLGFAHDPETLIVLDSGSNTQGCPKWLSLPLPFIQQILIKSPHARAALGFSSI</sequence>
<comment type="subcellular location">
    <subcellularLocation>
        <location evidence="1">Membrane</location>
        <topology evidence="1">Multi-pass membrane protein</topology>
    </subcellularLocation>
</comment>
<reference evidence="7" key="2">
    <citation type="submission" date="2025-08" db="UniProtKB">
        <authorList>
            <consortium name="Ensembl"/>
        </authorList>
    </citation>
    <scope>IDENTIFICATION</scope>
</reference>
<evidence type="ECO:0000256" key="1">
    <source>
        <dbReference type="ARBA" id="ARBA00004141"/>
    </source>
</evidence>
<keyword evidence="4 6" id="KW-1133">Transmembrane helix</keyword>
<dbReference type="Pfam" id="PF04117">
    <property type="entry name" value="Mpv17_PMP22"/>
    <property type="match status" value="1"/>
</dbReference>
<organism evidence="7 8">
    <name type="scientific">Callithrix jacchus</name>
    <name type="common">White-tufted-ear marmoset</name>
    <name type="synonym">Simia Jacchus</name>
    <dbReference type="NCBI Taxonomy" id="9483"/>
    <lineage>
        <taxon>Eukaryota</taxon>
        <taxon>Metazoa</taxon>
        <taxon>Chordata</taxon>
        <taxon>Craniata</taxon>
        <taxon>Vertebrata</taxon>
        <taxon>Euteleostomi</taxon>
        <taxon>Mammalia</taxon>
        <taxon>Eutheria</taxon>
        <taxon>Euarchontoglires</taxon>
        <taxon>Primates</taxon>
        <taxon>Haplorrhini</taxon>
        <taxon>Platyrrhini</taxon>
        <taxon>Cebidae</taxon>
        <taxon>Callitrichinae</taxon>
        <taxon>Callithrix</taxon>
        <taxon>Callithrix</taxon>
    </lineage>
</organism>
<comment type="caution">
    <text evidence="6">Lacks conserved residue(s) required for the propagation of feature annotation.</text>
</comment>
<feature type="transmembrane region" description="Helical" evidence="6">
    <location>
        <begin position="148"/>
        <end position="166"/>
    </location>
</feature>
<dbReference type="AlphaFoldDB" id="A0A8I3VYS7"/>
<dbReference type="GO" id="GO:0005778">
    <property type="term" value="C:peroxisomal membrane"/>
    <property type="evidence" value="ECO:0007669"/>
    <property type="project" value="TreeGrafter"/>
</dbReference>
<dbReference type="InterPro" id="IPR007248">
    <property type="entry name" value="Mpv17_PMP22"/>
</dbReference>
<accession>A0A8I3VYS7</accession>
<dbReference type="Ensembl" id="ENSCJAT00000133242.1">
    <property type="protein sequence ID" value="ENSCJAP00000079372.1"/>
    <property type="gene ID" value="ENSCJAG00000023026.5"/>
</dbReference>
<comment type="similarity">
    <text evidence="2 6">Belongs to the peroxisomal membrane protein PXMP2/4 family.</text>
</comment>
<dbReference type="GeneTree" id="ENSGT00940000161539"/>
<dbReference type="PANTHER" id="PTHR11266:SF80">
    <property type="entry name" value="PEROXISOMAL MEMBRANE PROTEIN 2"/>
    <property type="match status" value="1"/>
</dbReference>
<evidence type="ECO:0000313" key="8">
    <source>
        <dbReference type="Proteomes" id="UP000008225"/>
    </source>
</evidence>
<dbReference type="PANTHER" id="PTHR11266">
    <property type="entry name" value="PEROXISOMAL MEMBRANE PROTEIN 2, PXMP2 MPV17"/>
    <property type="match status" value="1"/>
</dbReference>
<keyword evidence="3 6" id="KW-0812">Transmembrane</keyword>
<evidence type="ECO:0000256" key="3">
    <source>
        <dbReference type="ARBA" id="ARBA00022692"/>
    </source>
</evidence>